<sequence>MTIVSWNVRGLNSKDAIRHVKLLLREFKPDVLFLMETRLVQGKSLEIKRQLSFDNVYEVPRVGMGGGLMLLWKERVVVSGITSTPNYISCFMKLENIPIQWHFCGFYGEPNVSKRRLTWDMLEHLRIVYEGPWLVIGDFNEILSQDDKNKSGYRNESQIEDFRSTLELCALHPLHYKGERYTWAKSADNESIKERLDWAMVNEAWEDSFSYTSLTHLDYYHSDHRALLVKVKDDTDLQIGSNKRKRFRFVNIWIGDEECKSLIKNCWRSEENTPLISTIKNIQQCATNLDTWHQNKCGSLFREIKDTQKKVVQMHNLQSKGCSTEGSRQLENKLNELLLKEEVFWQQRARVQWLQAGDQNTKFFHKKANARRKNNTIRGLFNEDHIWCTSNEAIGDITKSYYSALFTSIMPTNESIEELLQAVEQVVTDDMNETLTKTFTLEEVQRAVFSMPADKSPGPDGMSALFYQEHWDIVGPLVSKAVLNCISGVADMRSINDSLITLIPKVQQPESISEFRPISLCNVLYKIISKVLINRLKNMLPLLISENQSAFVPGRLITDSVLIAYECLHNLKARKVGRRSYVAMKLDMSKAYDRVEWKFIEKMMLKMGFKTEWVNIVLKCVSSVRYPFQINDSIHGEVVPTRGLRQGDPLSPYLFLICAEGLSSLIK</sequence>
<protein>
    <recommendedName>
        <fullName evidence="1">Reverse transcriptase domain-containing protein</fullName>
    </recommendedName>
</protein>
<dbReference type="AlphaFoldDB" id="A0A803QGA2"/>
<feature type="domain" description="Reverse transcriptase" evidence="1">
    <location>
        <begin position="484"/>
        <end position="667"/>
    </location>
</feature>
<dbReference type="InterPro" id="IPR052343">
    <property type="entry name" value="Retrotransposon-Effector_Assoc"/>
</dbReference>
<reference evidence="2" key="1">
    <citation type="submission" date="2018-11" db="EMBL/GenBank/DDBJ databases">
        <authorList>
            <person name="Grassa J C."/>
        </authorList>
    </citation>
    <scope>NUCLEOTIDE SEQUENCE [LARGE SCALE GENOMIC DNA]</scope>
</reference>
<dbReference type="OMA" id="WRSEENT"/>
<dbReference type="CDD" id="cd01650">
    <property type="entry name" value="RT_nLTR_like"/>
    <property type="match status" value="1"/>
</dbReference>
<dbReference type="EMBL" id="UZAU01000723">
    <property type="status" value="NOT_ANNOTATED_CDS"/>
    <property type="molecule type" value="Genomic_DNA"/>
</dbReference>
<dbReference type="SUPFAM" id="SSF56672">
    <property type="entry name" value="DNA/RNA polymerases"/>
    <property type="match status" value="1"/>
</dbReference>
<dbReference type="Pfam" id="PF03372">
    <property type="entry name" value="Exo_endo_phos"/>
    <property type="match status" value="1"/>
</dbReference>
<dbReference type="PANTHER" id="PTHR46890">
    <property type="entry name" value="NON-LTR RETROLELEMENT REVERSE TRANSCRIPTASE-LIKE PROTEIN-RELATED"/>
    <property type="match status" value="1"/>
</dbReference>
<organism evidence="2 3">
    <name type="scientific">Cannabis sativa</name>
    <name type="common">Hemp</name>
    <name type="synonym">Marijuana</name>
    <dbReference type="NCBI Taxonomy" id="3483"/>
    <lineage>
        <taxon>Eukaryota</taxon>
        <taxon>Viridiplantae</taxon>
        <taxon>Streptophyta</taxon>
        <taxon>Embryophyta</taxon>
        <taxon>Tracheophyta</taxon>
        <taxon>Spermatophyta</taxon>
        <taxon>Magnoliopsida</taxon>
        <taxon>eudicotyledons</taxon>
        <taxon>Gunneridae</taxon>
        <taxon>Pentapetalae</taxon>
        <taxon>rosids</taxon>
        <taxon>fabids</taxon>
        <taxon>Rosales</taxon>
        <taxon>Cannabaceae</taxon>
        <taxon>Cannabis</taxon>
    </lineage>
</organism>
<accession>A0A803QGA2</accession>
<evidence type="ECO:0000259" key="1">
    <source>
        <dbReference type="PROSITE" id="PS50878"/>
    </source>
</evidence>
<proteinExistence type="predicted"/>
<dbReference type="InterPro" id="IPR043502">
    <property type="entry name" value="DNA/RNA_pol_sf"/>
</dbReference>
<dbReference type="Proteomes" id="UP000596661">
    <property type="component" value="Chromosome 9"/>
</dbReference>
<evidence type="ECO:0000313" key="2">
    <source>
        <dbReference type="EnsemblPlants" id="cds.evm.model.09.451"/>
    </source>
</evidence>
<evidence type="ECO:0000313" key="3">
    <source>
        <dbReference type="Proteomes" id="UP000596661"/>
    </source>
</evidence>
<dbReference type="Pfam" id="PF00078">
    <property type="entry name" value="RVT_1"/>
    <property type="match status" value="1"/>
</dbReference>
<dbReference type="InterPro" id="IPR005135">
    <property type="entry name" value="Endo/exonuclease/phosphatase"/>
</dbReference>
<dbReference type="InterPro" id="IPR036691">
    <property type="entry name" value="Endo/exonu/phosph_ase_sf"/>
</dbReference>
<reference evidence="2" key="2">
    <citation type="submission" date="2021-03" db="UniProtKB">
        <authorList>
            <consortium name="EnsemblPlants"/>
        </authorList>
    </citation>
    <scope>IDENTIFICATION</scope>
</reference>
<dbReference type="PROSITE" id="PS50878">
    <property type="entry name" value="RT_POL"/>
    <property type="match status" value="1"/>
</dbReference>
<dbReference type="PANTHER" id="PTHR46890:SF48">
    <property type="entry name" value="RNA-DIRECTED DNA POLYMERASE"/>
    <property type="match status" value="1"/>
</dbReference>
<dbReference type="InterPro" id="IPR000477">
    <property type="entry name" value="RT_dom"/>
</dbReference>
<dbReference type="Gene3D" id="3.60.10.10">
    <property type="entry name" value="Endonuclease/exonuclease/phosphatase"/>
    <property type="match status" value="1"/>
</dbReference>
<name>A0A803QGA2_CANSA</name>
<dbReference type="Gramene" id="evm.model.09.451">
    <property type="protein sequence ID" value="cds.evm.model.09.451"/>
    <property type="gene ID" value="evm.TU.09.451"/>
</dbReference>
<keyword evidence="3" id="KW-1185">Reference proteome</keyword>
<dbReference type="SUPFAM" id="SSF56219">
    <property type="entry name" value="DNase I-like"/>
    <property type="match status" value="1"/>
</dbReference>
<dbReference type="EnsemblPlants" id="evm.model.09.451">
    <property type="protein sequence ID" value="cds.evm.model.09.451"/>
    <property type="gene ID" value="evm.TU.09.451"/>
</dbReference>
<dbReference type="GO" id="GO:0003824">
    <property type="term" value="F:catalytic activity"/>
    <property type="evidence" value="ECO:0007669"/>
    <property type="project" value="InterPro"/>
</dbReference>